<dbReference type="AlphaFoldDB" id="A0A9W8NEY5"/>
<feature type="region of interest" description="Disordered" evidence="1">
    <location>
        <begin position="113"/>
        <end position="137"/>
    </location>
</feature>
<organism evidence="2 3">
    <name type="scientific">Xylaria arbuscula</name>
    <dbReference type="NCBI Taxonomy" id="114810"/>
    <lineage>
        <taxon>Eukaryota</taxon>
        <taxon>Fungi</taxon>
        <taxon>Dikarya</taxon>
        <taxon>Ascomycota</taxon>
        <taxon>Pezizomycotina</taxon>
        <taxon>Sordariomycetes</taxon>
        <taxon>Xylariomycetidae</taxon>
        <taxon>Xylariales</taxon>
        <taxon>Xylariaceae</taxon>
        <taxon>Xylaria</taxon>
    </lineage>
</organism>
<keyword evidence="3" id="KW-1185">Reference proteome</keyword>
<comment type="caution">
    <text evidence="2">The sequence shown here is derived from an EMBL/GenBank/DDBJ whole genome shotgun (WGS) entry which is preliminary data.</text>
</comment>
<protein>
    <submittedName>
        <fullName evidence="2">Uncharacterized protein</fullName>
    </submittedName>
</protein>
<sequence length="137" mass="15157">MTTASEEFQMAGEWFLVAFGRRSNDEPWITVHGKEDKYGIRMLEVGSTDLQRMGRMARESLGSLGSTSVTLRNFAGDPFKVVSASLVEGMVDGQDVKDEDLLTWRGPHIDYTKSTSDKDDDDLGEEREGAGLTTLFG</sequence>
<gene>
    <name evidence="2" type="ORF">NPX13_g4919</name>
</gene>
<dbReference type="EMBL" id="JANPWZ010000733">
    <property type="protein sequence ID" value="KAJ3572827.1"/>
    <property type="molecule type" value="Genomic_DNA"/>
</dbReference>
<accession>A0A9W8NEY5</accession>
<evidence type="ECO:0000256" key="1">
    <source>
        <dbReference type="SAM" id="MobiDB-lite"/>
    </source>
</evidence>
<name>A0A9W8NEY5_9PEZI</name>
<evidence type="ECO:0000313" key="3">
    <source>
        <dbReference type="Proteomes" id="UP001148614"/>
    </source>
</evidence>
<proteinExistence type="predicted"/>
<dbReference type="Proteomes" id="UP001148614">
    <property type="component" value="Unassembled WGS sequence"/>
</dbReference>
<reference evidence="2" key="1">
    <citation type="submission" date="2022-07" db="EMBL/GenBank/DDBJ databases">
        <title>Genome Sequence of Xylaria arbuscula.</title>
        <authorList>
            <person name="Buettner E."/>
        </authorList>
    </citation>
    <scope>NUCLEOTIDE SEQUENCE</scope>
    <source>
        <strain evidence="2">VT107</strain>
    </source>
</reference>
<evidence type="ECO:0000313" key="2">
    <source>
        <dbReference type="EMBL" id="KAJ3572827.1"/>
    </source>
</evidence>